<dbReference type="PANTHER" id="PTHR11138:SF5">
    <property type="entry name" value="METHIONYL-TRNA FORMYLTRANSFERASE, MITOCHONDRIAL"/>
    <property type="match status" value="1"/>
</dbReference>
<keyword evidence="4 5" id="KW-0648">Protein biosynthesis</keyword>
<dbReference type="OrthoDB" id="9802815at2"/>
<dbReference type="SUPFAM" id="SSF50486">
    <property type="entry name" value="FMT C-terminal domain-like"/>
    <property type="match status" value="1"/>
</dbReference>
<protein>
    <recommendedName>
        <fullName evidence="2 5">Methionyl-tRNA formyltransferase</fullName>
        <ecNumber evidence="2 5">2.1.2.9</ecNumber>
    </recommendedName>
</protein>
<dbReference type="InterPro" id="IPR011034">
    <property type="entry name" value="Formyl_transferase-like_C_sf"/>
</dbReference>
<accession>A0A222EPW6</accession>
<dbReference type="HAMAP" id="MF_00182">
    <property type="entry name" value="Formyl_trans"/>
    <property type="match status" value="1"/>
</dbReference>
<comment type="function">
    <text evidence="5">Attaches a formyl group to the free amino group of methionyl-tRNA(fMet). The formyl group appears to play a dual role in the initiator identity of N-formylmethionyl-tRNA by promoting its recognition by IF2 and preventing the misappropriation of this tRNA by the elongation apparatus.</text>
</comment>
<comment type="catalytic activity">
    <reaction evidence="5">
        <text>L-methionyl-tRNA(fMet) + (6R)-10-formyltetrahydrofolate = N-formyl-L-methionyl-tRNA(fMet) + (6S)-5,6,7,8-tetrahydrofolate + H(+)</text>
        <dbReference type="Rhea" id="RHEA:24380"/>
        <dbReference type="Rhea" id="RHEA-COMP:9952"/>
        <dbReference type="Rhea" id="RHEA-COMP:9953"/>
        <dbReference type="ChEBI" id="CHEBI:15378"/>
        <dbReference type="ChEBI" id="CHEBI:57453"/>
        <dbReference type="ChEBI" id="CHEBI:78530"/>
        <dbReference type="ChEBI" id="CHEBI:78844"/>
        <dbReference type="ChEBI" id="CHEBI:195366"/>
        <dbReference type="EC" id="2.1.2.9"/>
    </reaction>
</comment>
<dbReference type="NCBIfam" id="TIGR00460">
    <property type="entry name" value="fmt"/>
    <property type="match status" value="1"/>
</dbReference>
<evidence type="ECO:0000256" key="3">
    <source>
        <dbReference type="ARBA" id="ARBA00022679"/>
    </source>
</evidence>
<dbReference type="InterPro" id="IPR005793">
    <property type="entry name" value="Formyl_trans_C"/>
</dbReference>
<keyword evidence="9" id="KW-1185">Reference proteome</keyword>
<evidence type="ECO:0000259" key="6">
    <source>
        <dbReference type="Pfam" id="PF00551"/>
    </source>
</evidence>
<dbReference type="InterPro" id="IPR001555">
    <property type="entry name" value="GART_AS"/>
</dbReference>
<dbReference type="SUPFAM" id="SSF53328">
    <property type="entry name" value="Formyltransferase"/>
    <property type="match status" value="1"/>
</dbReference>
<dbReference type="Pfam" id="PF00551">
    <property type="entry name" value="Formyl_trans_N"/>
    <property type="match status" value="1"/>
</dbReference>
<name>A0A222EPW6_9MOLU</name>
<dbReference type="Gene3D" id="3.40.50.12230">
    <property type="match status" value="1"/>
</dbReference>
<organism evidence="8 9">
    <name type="scientific">Spiroplasma corruscae</name>
    <dbReference type="NCBI Taxonomy" id="216934"/>
    <lineage>
        <taxon>Bacteria</taxon>
        <taxon>Bacillati</taxon>
        <taxon>Mycoplasmatota</taxon>
        <taxon>Mollicutes</taxon>
        <taxon>Entomoplasmatales</taxon>
        <taxon>Spiroplasmataceae</taxon>
        <taxon>Spiroplasma</taxon>
    </lineage>
</organism>
<dbReference type="InterPro" id="IPR044135">
    <property type="entry name" value="Met-tRNA-FMT_C"/>
</dbReference>
<evidence type="ECO:0000256" key="4">
    <source>
        <dbReference type="ARBA" id="ARBA00022917"/>
    </source>
</evidence>
<gene>
    <name evidence="5 8" type="primary">fmt</name>
    <name evidence="8" type="ORF">SCORR_v1c07240</name>
</gene>
<dbReference type="AlphaFoldDB" id="A0A222EPW6"/>
<dbReference type="GO" id="GO:0005829">
    <property type="term" value="C:cytosol"/>
    <property type="evidence" value="ECO:0007669"/>
    <property type="project" value="TreeGrafter"/>
</dbReference>
<dbReference type="PROSITE" id="PS00373">
    <property type="entry name" value="GART"/>
    <property type="match status" value="1"/>
</dbReference>
<dbReference type="GO" id="GO:0004479">
    <property type="term" value="F:methionyl-tRNA formyltransferase activity"/>
    <property type="evidence" value="ECO:0007669"/>
    <property type="project" value="UniProtKB-UniRule"/>
</dbReference>
<dbReference type="PANTHER" id="PTHR11138">
    <property type="entry name" value="METHIONYL-TRNA FORMYLTRANSFERASE"/>
    <property type="match status" value="1"/>
</dbReference>
<evidence type="ECO:0000256" key="1">
    <source>
        <dbReference type="ARBA" id="ARBA00010699"/>
    </source>
</evidence>
<keyword evidence="3 5" id="KW-0808">Transferase</keyword>
<evidence type="ECO:0000259" key="7">
    <source>
        <dbReference type="Pfam" id="PF02911"/>
    </source>
</evidence>
<feature type="binding site" evidence="5">
    <location>
        <begin position="107"/>
        <end position="110"/>
    </location>
    <ligand>
        <name>(6S)-5,6,7,8-tetrahydrofolate</name>
        <dbReference type="ChEBI" id="CHEBI:57453"/>
    </ligand>
</feature>
<evidence type="ECO:0000256" key="2">
    <source>
        <dbReference type="ARBA" id="ARBA00012261"/>
    </source>
</evidence>
<dbReference type="InterPro" id="IPR002376">
    <property type="entry name" value="Formyl_transf_N"/>
</dbReference>
<evidence type="ECO:0000256" key="5">
    <source>
        <dbReference type="HAMAP-Rule" id="MF_00182"/>
    </source>
</evidence>
<dbReference type="Proteomes" id="UP000203229">
    <property type="component" value="Chromosome"/>
</dbReference>
<evidence type="ECO:0000313" key="9">
    <source>
        <dbReference type="Proteomes" id="UP000203229"/>
    </source>
</evidence>
<sequence length="316" mass="36232">MKKIIYCGTPIISLKPLQALEELGYEICAIITQPDKALNRKKTLIKSPIKLYAESKNYKIYQPNLIKDIIDDIKELNADFLVTCAYGQFIPNSILCLFKNCINVHASLLPKYRGGSPVQYSIMNGDKETGISLMQMVKKMDAGDVYTQDSILINLNDDNEIVFRNLGELAYKMVLRDIDKIFNNQIKPFKQDDSEVTFAYNLTNEEERINWNQDSNRVHNFVRALSPSPIAFTYLENERIKIKKTSLIGVNDIIIIPMKIFMPGEIAAIDKSGIIVATKTSFIRIEELQREGKKMLPASIYYKQENAFFKPFMVFK</sequence>
<feature type="domain" description="Formyl transferase C-terminal" evidence="7">
    <location>
        <begin position="202"/>
        <end position="303"/>
    </location>
</feature>
<dbReference type="InterPro" id="IPR041711">
    <property type="entry name" value="Met-tRNA-FMT_N"/>
</dbReference>
<evidence type="ECO:0000313" key="8">
    <source>
        <dbReference type="EMBL" id="ASP28496.1"/>
    </source>
</evidence>
<dbReference type="Pfam" id="PF02911">
    <property type="entry name" value="Formyl_trans_C"/>
    <property type="match status" value="1"/>
</dbReference>
<reference evidence="8 9" key="1">
    <citation type="submission" date="2017-07" db="EMBL/GenBank/DDBJ databases">
        <title>Complete genome sequence of Spiroplasma corruscae EC-1 (DSM 19793).</title>
        <authorList>
            <person name="Tsai Y.-M."/>
            <person name="Lo W.-S."/>
            <person name="Kuo C.-H."/>
        </authorList>
    </citation>
    <scope>NUCLEOTIDE SEQUENCE [LARGE SCALE GENOMIC DNA]</scope>
    <source>
        <strain evidence="8 9">EC-1</strain>
    </source>
</reference>
<dbReference type="EMBL" id="CP022535">
    <property type="protein sequence ID" value="ASP28496.1"/>
    <property type="molecule type" value="Genomic_DNA"/>
</dbReference>
<dbReference type="InterPro" id="IPR036477">
    <property type="entry name" value="Formyl_transf_N_sf"/>
</dbReference>
<dbReference type="CDD" id="cd08646">
    <property type="entry name" value="FMT_core_Met-tRNA-FMT_N"/>
    <property type="match status" value="1"/>
</dbReference>
<feature type="domain" description="Formyl transferase N-terminal" evidence="6">
    <location>
        <begin position="23"/>
        <end position="174"/>
    </location>
</feature>
<dbReference type="KEGG" id="scou:SCORR_v1c07240"/>
<dbReference type="EC" id="2.1.2.9" evidence="2 5"/>
<dbReference type="InterPro" id="IPR005794">
    <property type="entry name" value="Fmt"/>
</dbReference>
<dbReference type="RefSeq" id="WP_094049292.1">
    <property type="nucleotide sequence ID" value="NZ_CP022535.1"/>
</dbReference>
<proteinExistence type="inferred from homology"/>
<comment type="similarity">
    <text evidence="1 5">Belongs to the Fmt family.</text>
</comment>
<dbReference type="CDD" id="cd08704">
    <property type="entry name" value="Met_tRNA_FMT_C"/>
    <property type="match status" value="1"/>
</dbReference>